<accession>A0A6J8BXV8</accession>
<name>A0A6J8BXV8_MYTCO</name>
<keyword evidence="2" id="KW-1185">Reference proteome</keyword>
<organism evidence="1 2">
    <name type="scientific">Mytilus coruscus</name>
    <name type="common">Sea mussel</name>
    <dbReference type="NCBI Taxonomy" id="42192"/>
    <lineage>
        <taxon>Eukaryota</taxon>
        <taxon>Metazoa</taxon>
        <taxon>Spiralia</taxon>
        <taxon>Lophotrochozoa</taxon>
        <taxon>Mollusca</taxon>
        <taxon>Bivalvia</taxon>
        <taxon>Autobranchia</taxon>
        <taxon>Pteriomorphia</taxon>
        <taxon>Mytilida</taxon>
        <taxon>Mytiloidea</taxon>
        <taxon>Mytilidae</taxon>
        <taxon>Mytilinae</taxon>
        <taxon>Mytilus</taxon>
    </lineage>
</organism>
<dbReference type="Proteomes" id="UP000507470">
    <property type="component" value="Unassembled WGS sequence"/>
</dbReference>
<sequence>MAQVLAVPGDVRHGFSYNISFNRDFGRITGIAASSKGNIVLCDHNNKNLILVDNIGNCLTELNVDSEPYDVAITRQNIGYITQPNTRSVLQIDPDRMVVLSKHTCNMLNTTVICASAFGNACYLGVNIHGQSYIHHFTSLSTIGETVYTAGQQNNIGSGVVKTHTIDGQTYFSCIGGQNFIMVRKQGTLYLNSVLENMSSIATIDTPTDICSDDNGHLYVSGQGSNNIHRLTQDGKVLDIPLHSQHGIKQPVAVCFDQNYTKLYIVNEWGKSVLVFDVYG</sequence>
<proteinExistence type="predicted"/>
<protein>
    <recommendedName>
        <fullName evidence="3">TRIM2_3</fullName>
    </recommendedName>
</protein>
<dbReference type="InterPro" id="IPR011042">
    <property type="entry name" value="6-blade_b-propeller_TolB-like"/>
</dbReference>
<dbReference type="EMBL" id="CACVKT020004153">
    <property type="protein sequence ID" value="CAC5388266.1"/>
    <property type="molecule type" value="Genomic_DNA"/>
</dbReference>
<dbReference type="AlphaFoldDB" id="A0A6J8BXV8"/>
<evidence type="ECO:0000313" key="1">
    <source>
        <dbReference type="EMBL" id="CAC5388266.1"/>
    </source>
</evidence>
<dbReference type="OrthoDB" id="6063443at2759"/>
<dbReference type="Gene3D" id="2.120.10.30">
    <property type="entry name" value="TolB, C-terminal domain"/>
    <property type="match status" value="1"/>
</dbReference>
<reference evidence="1 2" key="1">
    <citation type="submission" date="2020-06" db="EMBL/GenBank/DDBJ databases">
        <authorList>
            <person name="Li R."/>
            <person name="Bekaert M."/>
        </authorList>
    </citation>
    <scope>NUCLEOTIDE SEQUENCE [LARGE SCALE GENOMIC DNA]</scope>
    <source>
        <strain evidence="2">wild</strain>
    </source>
</reference>
<gene>
    <name evidence="1" type="ORF">MCOR_23544</name>
</gene>
<dbReference type="SUPFAM" id="SSF101898">
    <property type="entry name" value="NHL repeat"/>
    <property type="match status" value="1"/>
</dbReference>
<evidence type="ECO:0000313" key="2">
    <source>
        <dbReference type="Proteomes" id="UP000507470"/>
    </source>
</evidence>
<dbReference type="Gene3D" id="2.40.10.500">
    <property type="match status" value="1"/>
</dbReference>
<evidence type="ECO:0008006" key="3">
    <source>
        <dbReference type="Google" id="ProtNLM"/>
    </source>
</evidence>